<evidence type="ECO:0000313" key="2">
    <source>
        <dbReference type="Proteomes" id="UP001156141"/>
    </source>
</evidence>
<name>A0ABS9RN12_9FLAO</name>
<organism evidence="1 2">
    <name type="scientific">Aestuariibaculum lutulentum</name>
    <dbReference type="NCBI Taxonomy" id="2920935"/>
    <lineage>
        <taxon>Bacteria</taxon>
        <taxon>Pseudomonadati</taxon>
        <taxon>Bacteroidota</taxon>
        <taxon>Flavobacteriia</taxon>
        <taxon>Flavobacteriales</taxon>
        <taxon>Flavobacteriaceae</taxon>
    </lineage>
</organism>
<evidence type="ECO:0000313" key="1">
    <source>
        <dbReference type="EMBL" id="MCH4554257.1"/>
    </source>
</evidence>
<sequence>PKDGKDAGKLLDAIASGMEGVVIAAGTGFPWAYSDDCVAKLTTKVDEIGGLRKLADLARNENIDDNPRGVIRLDGKKVRDIVQGRIADLLGNV</sequence>
<feature type="non-terminal residue" evidence="1">
    <location>
        <position position="93"/>
    </location>
</feature>
<feature type="non-terminal residue" evidence="1">
    <location>
        <position position="1"/>
    </location>
</feature>
<comment type="caution">
    <text evidence="1">The sequence shown here is derived from an EMBL/GenBank/DDBJ whole genome shotgun (WGS) entry which is preliminary data.</text>
</comment>
<dbReference type="Proteomes" id="UP001156141">
    <property type="component" value="Unassembled WGS sequence"/>
</dbReference>
<gene>
    <name evidence="1" type="ORF">MKW35_16680</name>
</gene>
<proteinExistence type="predicted"/>
<dbReference type="EMBL" id="JAKVQD010000146">
    <property type="protein sequence ID" value="MCH4554257.1"/>
    <property type="molecule type" value="Genomic_DNA"/>
</dbReference>
<protein>
    <submittedName>
        <fullName evidence="1">Uncharacterized protein</fullName>
    </submittedName>
</protein>
<accession>A0ABS9RN12</accession>
<reference evidence="1" key="1">
    <citation type="submission" date="2022-02" db="EMBL/GenBank/DDBJ databases">
        <title>Aestuariibaculum sp., a marine bacterium isolated from sediment in Guangxi.</title>
        <authorList>
            <person name="Ying J."/>
        </authorList>
    </citation>
    <scope>NUCLEOTIDE SEQUENCE</scope>
    <source>
        <strain evidence="1">L182</strain>
    </source>
</reference>
<dbReference type="RefSeq" id="WP_240575658.1">
    <property type="nucleotide sequence ID" value="NZ_JAKVQD010000146.1"/>
</dbReference>
<keyword evidence="2" id="KW-1185">Reference proteome</keyword>